<comment type="subcellular location">
    <subcellularLocation>
        <location evidence="1 7">Periplasm</location>
    </subcellularLocation>
</comment>
<comment type="caution">
    <text evidence="10">The sequence shown here is derived from an EMBL/GenBank/DDBJ whole genome shotgun (WGS) entry which is preliminary data.</text>
</comment>
<proteinExistence type="inferred from homology"/>
<dbReference type="InterPro" id="IPR033954">
    <property type="entry name" value="DiS-bond_Isoase_DsbC/G"/>
</dbReference>
<dbReference type="SUPFAM" id="SSF52833">
    <property type="entry name" value="Thioredoxin-like"/>
    <property type="match status" value="1"/>
</dbReference>
<evidence type="ECO:0000256" key="1">
    <source>
        <dbReference type="ARBA" id="ARBA00004418"/>
    </source>
</evidence>
<name>A0ABU9TPQ2_9GAMM</name>
<accession>A0ABU9TPQ2</accession>
<evidence type="ECO:0000259" key="8">
    <source>
        <dbReference type="Pfam" id="PF10411"/>
    </source>
</evidence>
<feature type="domain" description="Thioredoxin-like fold" evidence="9">
    <location>
        <begin position="117"/>
        <end position="243"/>
    </location>
</feature>
<dbReference type="EMBL" id="JBBMRA010000003">
    <property type="protein sequence ID" value="MEM5535688.1"/>
    <property type="molecule type" value="Genomic_DNA"/>
</dbReference>
<dbReference type="InterPro" id="IPR012336">
    <property type="entry name" value="Thioredoxin-like_fold"/>
</dbReference>
<dbReference type="InterPro" id="IPR018950">
    <property type="entry name" value="DiS-bond_isomerase_DsbC/G_N"/>
</dbReference>
<dbReference type="CDD" id="cd03020">
    <property type="entry name" value="DsbA_DsbC_DsbG"/>
    <property type="match status" value="1"/>
</dbReference>
<evidence type="ECO:0000259" key="9">
    <source>
        <dbReference type="Pfam" id="PF13098"/>
    </source>
</evidence>
<dbReference type="InterPro" id="IPR036249">
    <property type="entry name" value="Thioredoxin-like_sf"/>
</dbReference>
<comment type="similarity">
    <text evidence="2 7">Belongs to the thioredoxin family. DsbC subfamily.</text>
</comment>
<dbReference type="Pfam" id="PF13098">
    <property type="entry name" value="Thioredoxin_2"/>
    <property type="match status" value="1"/>
</dbReference>
<dbReference type="Pfam" id="PF10411">
    <property type="entry name" value="DsbC_N"/>
    <property type="match status" value="1"/>
</dbReference>
<dbReference type="PANTHER" id="PTHR35272:SF3">
    <property type="entry name" value="THIOL:DISULFIDE INTERCHANGE PROTEIN DSBC"/>
    <property type="match status" value="1"/>
</dbReference>
<keyword evidence="6 7" id="KW-0676">Redox-active center</keyword>
<keyword evidence="4 7" id="KW-0574">Periplasm</keyword>
<organism evidence="10 11">
    <name type="scientific">Neptuniibacter pectenicola</name>
    <dbReference type="NCBI Taxonomy" id="1806669"/>
    <lineage>
        <taxon>Bacteria</taxon>
        <taxon>Pseudomonadati</taxon>
        <taxon>Pseudomonadota</taxon>
        <taxon>Gammaproteobacteria</taxon>
        <taxon>Oceanospirillales</taxon>
        <taxon>Oceanospirillaceae</taxon>
        <taxon>Neptuniibacter</taxon>
    </lineage>
</organism>
<dbReference type="Gene3D" id="3.40.30.10">
    <property type="entry name" value="Glutaredoxin"/>
    <property type="match status" value="1"/>
</dbReference>
<evidence type="ECO:0000256" key="6">
    <source>
        <dbReference type="ARBA" id="ARBA00023284"/>
    </source>
</evidence>
<sequence>MMKKLLVSTLLLMGGMSMQAQAAGSEALIKQNLQKVNARIQVESISEAPVKGMYEVMLNTGEVLYSDEKGEYFLLGKLYQFSEQEGFVDLTEQKQSALRKEALAKIPAEQMIVYPPKGEVKATVNVFTDVDCPYCRKLHAEVPKLNAMGVQVNYLAFPRQGAGTATYRDMVSIWCATDAAARREAMDLAKNGGDLEAKTCDDPVLDQLHLGQNMGVTGTPAIVLSDGTLLPGYVPAAQLAKTLELN</sequence>
<evidence type="ECO:0000313" key="10">
    <source>
        <dbReference type="EMBL" id="MEM5535688.1"/>
    </source>
</evidence>
<evidence type="ECO:0000256" key="3">
    <source>
        <dbReference type="ARBA" id="ARBA00022729"/>
    </source>
</evidence>
<dbReference type="SUPFAM" id="SSF54423">
    <property type="entry name" value="DsbC/DsbG N-terminal domain-like"/>
    <property type="match status" value="1"/>
</dbReference>
<evidence type="ECO:0000313" key="11">
    <source>
        <dbReference type="Proteomes" id="UP001449225"/>
    </source>
</evidence>
<keyword evidence="3 7" id="KW-0732">Signal</keyword>
<reference evidence="10 11" key="1">
    <citation type="submission" date="2024-03" db="EMBL/GenBank/DDBJ databases">
        <title>Community enrichment and isolation of bacterial strains for fucoidan degradation.</title>
        <authorList>
            <person name="Sichert A."/>
        </authorList>
    </citation>
    <scope>NUCLEOTIDE SEQUENCE [LARGE SCALE GENOMIC DNA]</scope>
    <source>
        <strain evidence="10 11">AS76</strain>
    </source>
</reference>
<keyword evidence="11" id="KW-1185">Reference proteome</keyword>
<dbReference type="Proteomes" id="UP001449225">
    <property type="component" value="Unassembled WGS sequence"/>
</dbReference>
<feature type="signal peptide" evidence="7">
    <location>
        <begin position="1"/>
        <end position="22"/>
    </location>
</feature>
<dbReference type="PANTHER" id="PTHR35272">
    <property type="entry name" value="THIOL:DISULFIDE INTERCHANGE PROTEIN DSBC-RELATED"/>
    <property type="match status" value="1"/>
</dbReference>
<gene>
    <name evidence="10" type="ORF">WNY58_04705</name>
</gene>
<dbReference type="Gene3D" id="3.10.450.70">
    <property type="entry name" value="Disulphide bond isomerase, DsbC/G, N-terminal"/>
    <property type="match status" value="1"/>
</dbReference>
<dbReference type="InterPro" id="IPR009094">
    <property type="entry name" value="DiS-bond_isomerase_DsbC/G_N_sf"/>
</dbReference>
<keyword evidence="5" id="KW-1015">Disulfide bond</keyword>
<evidence type="ECO:0000256" key="7">
    <source>
        <dbReference type="RuleBase" id="RU364038"/>
    </source>
</evidence>
<dbReference type="InterPro" id="IPR051470">
    <property type="entry name" value="Thiol:disulfide_interchange"/>
</dbReference>
<evidence type="ECO:0000256" key="5">
    <source>
        <dbReference type="ARBA" id="ARBA00023157"/>
    </source>
</evidence>
<feature type="chain" id="PRO_5044995755" description="Thiol:disulfide interchange protein" evidence="7">
    <location>
        <begin position="23"/>
        <end position="246"/>
    </location>
</feature>
<feature type="domain" description="Disulphide bond isomerase DsbC/G N-terminal" evidence="8">
    <location>
        <begin position="21"/>
        <end position="92"/>
    </location>
</feature>
<evidence type="ECO:0000256" key="4">
    <source>
        <dbReference type="ARBA" id="ARBA00022764"/>
    </source>
</evidence>
<comment type="function">
    <text evidence="7">Required for disulfide bond formation in some periplasmic proteins. Acts by transferring its disulfide bond to other proteins and is reduced in the process.</text>
</comment>
<evidence type="ECO:0000256" key="2">
    <source>
        <dbReference type="ARBA" id="ARBA00009813"/>
    </source>
</evidence>
<protein>
    <recommendedName>
        <fullName evidence="7">Thiol:disulfide interchange protein</fullName>
    </recommendedName>
</protein>